<proteinExistence type="predicted"/>
<dbReference type="AlphaFoldDB" id="A0A6A5VXT3"/>
<dbReference type="Proteomes" id="UP000799779">
    <property type="component" value="Unassembled WGS sequence"/>
</dbReference>
<organism evidence="1 2">
    <name type="scientific">Amniculicola lignicola CBS 123094</name>
    <dbReference type="NCBI Taxonomy" id="1392246"/>
    <lineage>
        <taxon>Eukaryota</taxon>
        <taxon>Fungi</taxon>
        <taxon>Dikarya</taxon>
        <taxon>Ascomycota</taxon>
        <taxon>Pezizomycotina</taxon>
        <taxon>Dothideomycetes</taxon>
        <taxon>Pleosporomycetidae</taxon>
        <taxon>Pleosporales</taxon>
        <taxon>Amniculicolaceae</taxon>
        <taxon>Amniculicola</taxon>
    </lineage>
</organism>
<dbReference type="PANTHER" id="PTHR35040:SF9">
    <property type="entry name" value="4-LIKE CELL SURFACE PROTEIN, PUTATIVE (AFU_ORTHOLOGUE AFUA_4G14080)-RELATED"/>
    <property type="match status" value="1"/>
</dbReference>
<gene>
    <name evidence="1" type="ORF">P154DRAFT_625923</name>
</gene>
<evidence type="ECO:0000313" key="2">
    <source>
        <dbReference type="Proteomes" id="UP000799779"/>
    </source>
</evidence>
<dbReference type="Pfam" id="PF12138">
    <property type="entry name" value="Spherulin4"/>
    <property type="match status" value="1"/>
</dbReference>
<name>A0A6A5VXT3_9PLEO</name>
<dbReference type="OrthoDB" id="5342184at2759"/>
<protein>
    <recommendedName>
        <fullName evidence="3">Cell surface protein</fullName>
    </recommendedName>
</protein>
<evidence type="ECO:0000313" key="1">
    <source>
        <dbReference type="EMBL" id="KAF1992691.1"/>
    </source>
</evidence>
<keyword evidence="2" id="KW-1185">Reference proteome</keyword>
<sequence length="251" mass="28480">MSQTPKSTILLPLYIFPDPGCWDPLYQAITSNPDLQFIIIVNPNSGPGSPPWWPNPDYVRDIPKLNAQANVKTVGYVRIDYGRKPIEEVFEDIKKYGEWSKDFETTGLGVEGVFFDETPNKYSEGNKAYLDAMSRRVKEQPGMLGDRTVIHNPGTAVDARLAQPGPDITTVVEQGHAEFETAEAQNWLSTSPYDRSRSCYMVHSAPETRIKDITCELRRRAEYLFVTSLRQDFYESFGPSWQNFVNAMAEP</sequence>
<dbReference type="EMBL" id="ML977852">
    <property type="protein sequence ID" value="KAF1992691.1"/>
    <property type="molecule type" value="Genomic_DNA"/>
</dbReference>
<dbReference type="InterPro" id="IPR021986">
    <property type="entry name" value="Spherulin4"/>
</dbReference>
<accession>A0A6A5VXT3</accession>
<evidence type="ECO:0008006" key="3">
    <source>
        <dbReference type="Google" id="ProtNLM"/>
    </source>
</evidence>
<dbReference type="PANTHER" id="PTHR35040">
    <property type="match status" value="1"/>
</dbReference>
<reference evidence="1" key="1">
    <citation type="journal article" date="2020" name="Stud. Mycol.">
        <title>101 Dothideomycetes genomes: a test case for predicting lifestyles and emergence of pathogens.</title>
        <authorList>
            <person name="Haridas S."/>
            <person name="Albert R."/>
            <person name="Binder M."/>
            <person name="Bloem J."/>
            <person name="Labutti K."/>
            <person name="Salamov A."/>
            <person name="Andreopoulos B."/>
            <person name="Baker S."/>
            <person name="Barry K."/>
            <person name="Bills G."/>
            <person name="Bluhm B."/>
            <person name="Cannon C."/>
            <person name="Castanera R."/>
            <person name="Culley D."/>
            <person name="Daum C."/>
            <person name="Ezra D."/>
            <person name="Gonzalez J."/>
            <person name="Henrissat B."/>
            <person name="Kuo A."/>
            <person name="Liang C."/>
            <person name="Lipzen A."/>
            <person name="Lutzoni F."/>
            <person name="Magnuson J."/>
            <person name="Mondo S."/>
            <person name="Nolan M."/>
            <person name="Ohm R."/>
            <person name="Pangilinan J."/>
            <person name="Park H.-J."/>
            <person name="Ramirez L."/>
            <person name="Alfaro M."/>
            <person name="Sun H."/>
            <person name="Tritt A."/>
            <person name="Yoshinaga Y."/>
            <person name="Zwiers L.-H."/>
            <person name="Turgeon B."/>
            <person name="Goodwin S."/>
            <person name="Spatafora J."/>
            <person name="Crous P."/>
            <person name="Grigoriev I."/>
        </authorList>
    </citation>
    <scope>NUCLEOTIDE SEQUENCE</scope>
    <source>
        <strain evidence="1">CBS 123094</strain>
    </source>
</reference>